<keyword evidence="1" id="KW-0812">Transmembrane</keyword>
<dbReference type="OMA" id="ISTRICV"/>
<evidence type="ECO:0000256" key="1">
    <source>
        <dbReference type="SAM" id="Phobius"/>
    </source>
</evidence>
<name>A0A7M7P0R6_STRPU</name>
<dbReference type="Proteomes" id="UP000007110">
    <property type="component" value="Unassembled WGS sequence"/>
</dbReference>
<reference evidence="3" key="1">
    <citation type="submission" date="2015-02" db="EMBL/GenBank/DDBJ databases">
        <title>Genome sequencing for Strongylocentrotus purpuratus.</title>
        <authorList>
            <person name="Murali S."/>
            <person name="Liu Y."/>
            <person name="Vee V."/>
            <person name="English A."/>
            <person name="Wang M."/>
            <person name="Skinner E."/>
            <person name="Han Y."/>
            <person name="Muzny D.M."/>
            <person name="Worley K.C."/>
            <person name="Gibbs R.A."/>
        </authorList>
    </citation>
    <scope>NUCLEOTIDE SEQUENCE</scope>
</reference>
<organism evidence="2 3">
    <name type="scientific">Strongylocentrotus purpuratus</name>
    <name type="common">Purple sea urchin</name>
    <dbReference type="NCBI Taxonomy" id="7668"/>
    <lineage>
        <taxon>Eukaryota</taxon>
        <taxon>Metazoa</taxon>
        <taxon>Echinodermata</taxon>
        <taxon>Eleutherozoa</taxon>
        <taxon>Echinozoa</taxon>
        <taxon>Echinoidea</taxon>
        <taxon>Euechinoidea</taxon>
        <taxon>Echinacea</taxon>
        <taxon>Camarodonta</taxon>
        <taxon>Echinidea</taxon>
        <taxon>Strongylocentrotidae</taxon>
        <taxon>Strongylocentrotus</taxon>
    </lineage>
</organism>
<evidence type="ECO:0000313" key="3">
    <source>
        <dbReference type="Proteomes" id="UP000007110"/>
    </source>
</evidence>
<accession>A0A7M7P0R6</accession>
<dbReference type="KEGG" id="spu:115924783"/>
<dbReference type="RefSeq" id="XP_030843470.1">
    <property type="nucleotide sequence ID" value="XM_030987610.1"/>
</dbReference>
<dbReference type="EnsemblMetazoa" id="XM_030987610">
    <property type="protein sequence ID" value="XP_030843470"/>
    <property type="gene ID" value="LOC115924783"/>
</dbReference>
<dbReference type="GeneID" id="115924783"/>
<keyword evidence="3" id="KW-1185">Reference proteome</keyword>
<feature type="transmembrane region" description="Helical" evidence="1">
    <location>
        <begin position="15"/>
        <end position="39"/>
    </location>
</feature>
<reference evidence="2" key="2">
    <citation type="submission" date="2021-01" db="UniProtKB">
        <authorList>
            <consortium name="EnsemblMetazoa"/>
        </authorList>
    </citation>
    <scope>IDENTIFICATION</scope>
</reference>
<protein>
    <submittedName>
        <fullName evidence="2">Uncharacterized protein</fullName>
    </submittedName>
</protein>
<keyword evidence="1" id="KW-0472">Membrane</keyword>
<dbReference type="InParanoid" id="A0A7M7P0R6"/>
<dbReference type="AlphaFoldDB" id="A0A7M7P0R6"/>
<dbReference type="OrthoDB" id="10159158at2759"/>
<sequence length="235" mass="25470">MSSLEKTMDSEHAKIHAISSVIVATIVAVGVIIAAVIVADGDFGRGPIPCMAINGGGALKAMPSSVTMDIMIIHDETEIGMQRARYDYDKNTILVETPAITDGFTNATIAIDYDRSVVVIKLLDDDDNICYVSALSGDMMDMADRSTNFMEMGHTGHEQAIDVNTADDVEMNYQTTGLIPAGYVTNANGPIIRALCAGDESYWSKPRMSSSRTRRRSGKASARFCIFGFCFNINF</sequence>
<keyword evidence="1" id="KW-1133">Transmembrane helix</keyword>
<proteinExistence type="predicted"/>
<evidence type="ECO:0000313" key="2">
    <source>
        <dbReference type="EnsemblMetazoa" id="XP_030843470"/>
    </source>
</evidence>